<reference evidence="2" key="1">
    <citation type="journal article" date="2023" name="G3 (Bethesda)">
        <title>Genome assembly and association tests identify interacting loci associated with vigor, precocity, and sex in interspecific pistachio rootstocks.</title>
        <authorList>
            <person name="Palmer W."/>
            <person name="Jacygrad E."/>
            <person name="Sagayaradj S."/>
            <person name="Cavanaugh K."/>
            <person name="Han R."/>
            <person name="Bertier L."/>
            <person name="Beede B."/>
            <person name="Kafkas S."/>
            <person name="Golino D."/>
            <person name="Preece J."/>
            <person name="Michelmore R."/>
        </authorList>
    </citation>
    <scope>NUCLEOTIDE SEQUENCE [LARGE SCALE GENOMIC DNA]</scope>
</reference>
<dbReference type="EMBL" id="CM047746">
    <property type="protein sequence ID" value="KAJ0020332.1"/>
    <property type="molecule type" value="Genomic_DNA"/>
</dbReference>
<proteinExistence type="predicted"/>
<evidence type="ECO:0000313" key="2">
    <source>
        <dbReference type="Proteomes" id="UP001163603"/>
    </source>
</evidence>
<gene>
    <name evidence="1" type="ORF">Pint_32086</name>
</gene>
<comment type="caution">
    <text evidence="1">The sequence shown here is derived from an EMBL/GenBank/DDBJ whole genome shotgun (WGS) entry which is preliminary data.</text>
</comment>
<sequence>MKPRKDFGDGSGAKVQLLCHVRKLESHLLNKVQVVHEMETRNHGETSRVLGCGIDCEIAKGEALKLPKNRSRLWSFMDRATIDGLMSVTYSDKLEEEKEGAKAPRINVGLVRDVEANLDHGSGIQNGLTQPKFGEFERSGSVDLVVATITNRVKVNQMVDLVSNISHGNVFVGNENALLVGRKDGLVQDGSRGDERQVVQKSWAKEEQANFTAEMALGRGA</sequence>
<protein>
    <submittedName>
        <fullName evidence="1">Uncharacterized protein</fullName>
    </submittedName>
</protein>
<evidence type="ECO:0000313" key="1">
    <source>
        <dbReference type="EMBL" id="KAJ0020332.1"/>
    </source>
</evidence>
<accession>A0ACC0XQJ4</accession>
<organism evidence="1 2">
    <name type="scientific">Pistacia integerrima</name>
    <dbReference type="NCBI Taxonomy" id="434235"/>
    <lineage>
        <taxon>Eukaryota</taxon>
        <taxon>Viridiplantae</taxon>
        <taxon>Streptophyta</taxon>
        <taxon>Embryophyta</taxon>
        <taxon>Tracheophyta</taxon>
        <taxon>Spermatophyta</taxon>
        <taxon>Magnoliopsida</taxon>
        <taxon>eudicotyledons</taxon>
        <taxon>Gunneridae</taxon>
        <taxon>Pentapetalae</taxon>
        <taxon>rosids</taxon>
        <taxon>malvids</taxon>
        <taxon>Sapindales</taxon>
        <taxon>Anacardiaceae</taxon>
        <taxon>Pistacia</taxon>
    </lineage>
</organism>
<keyword evidence="2" id="KW-1185">Reference proteome</keyword>
<dbReference type="Proteomes" id="UP001163603">
    <property type="component" value="Chromosome 11"/>
</dbReference>
<name>A0ACC0XQJ4_9ROSI</name>